<evidence type="ECO:0000313" key="3">
    <source>
        <dbReference type="EMBL" id="GED96334.1"/>
    </source>
</evidence>
<accession>A0A7M3SUL0</accession>
<reference evidence="4" key="1">
    <citation type="submission" date="2019-06" db="EMBL/GenBank/DDBJ databases">
        <title>Gordonia isolated from sludge of a wastewater treatment plant.</title>
        <authorList>
            <person name="Tamura T."/>
            <person name="Aoyama K."/>
            <person name="Kang Y."/>
            <person name="Saito S."/>
            <person name="Akiyama N."/>
            <person name="Yazawa K."/>
            <person name="Gonoi T."/>
            <person name="Mikami Y."/>
        </authorList>
    </citation>
    <scope>NUCLEOTIDE SEQUENCE [LARGE SCALE GENOMIC DNA]</scope>
    <source>
        <strain evidence="4">NBRC 107697</strain>
    </source>
</reference>
<protein>
    <recommendedName>
        <fullName evidence="5">DUF732 domain-containing protein</fullName>
    </recommendedName>
</protein>
<sequence>MKVLARIGLAAGAAGLVVGVCAGCGGDDSTASAPITATPVTTTQFESPTSIAAPSGTDTSKPGMPATAPNPSTTQPSDFPGSTTKAGAPAEPLDGKAQRYLDALKRQHVTIMGDTDNSIALTMAKFVCDQRNKNGDPTSMKAFVVAAVGPGEKTVEAANIKADKVIRAAHENYC</sequence>
<feature type="region of interest" description="Disordered" evidence="1">
    <location>
        <begin position="39"/>
        <end position="92"/>
    </location>
</feature>
<comment type="caution">
    <text evidence="3">The sequence shown here is derived from an EMBL/GenBank/DDBJ whole genome shotgun (WGS) entry which is preliminary data.</text>
</comment>
<keyword evidence="4" id="KW-1185">Reference proteome</keyword>
<feature type="compositionally biased region" description="Polar residues" evidence="1">
    <location>
        <begin position="69"/>
        <end position="85"/>
    </location>
</feature>
<feature type="compositionally biased region" description="Polar residues" evidence="1">
    <location>
        <begin position="39"/>
        <end position="60"/>
    </location>
</feature>
<organism evidence="3 4">
    <name type="scientific">Gordonia crocea</name>
    <dbReference type="NCBI Taxonomy" id="589162"/>
    <lineage>
        <taxon>Bacteria</taxon>
        <taxon>Bacillati</taxon>
        <taxon>Actinomycetota</taxon>
        <taxon>Actinomycetes</taxon>
        <taxon>Mycobacteriales</taxon>
        <taxon>Gordoniaceae</taxon>
        <taxon>Gordonia</taxon>
    </lineage>
</organism>
<proteinExistence type="predicted"/>
<evidence type="ECO:0000256" key="1">
    <source>
        <dbReference type="SAM" id="MobiDB-lite"/>
    </source>
</evidence>
<dbReference type="AlphaFoldDB" id="A0A7M3SUL0"/>
<name>A0A7M3SUL0_9ACTN</name>
<evidence type="ECO:0008006" key="5">
    <source>
        <dbReference type="Google" id="ProtNLM"/>
    </source>
</evidence>
<evidence type="ECO:0000313" key="4">
    <source>
        <dbReference type="Proteomes" id="UP000444980"/>
    </source>
</evidence>
<evidence type="ECO:0000256" key="2">
    <source>
        <dbReference type="SAM" id="SignalP"/>
    </source>
</evidence>
<dbReference type="Proteomes" id="UP000444980">
    <property type="component" value="Unassembled WGS sequence"/>
</dbReference>
<gene>
    <name evidence="3" type="ORF">nbrc107697_03730</name>
</gene>
<dbReference type="EMBL" id="BJOU01000001">
    <property type="protein sequence ID" value="GED96334.1"/>
    <property type="molecule type" value="Genomic_DNA"/>
</dbReference>
<feature type="signal peptide" evidence="2">
    <location>
        <begin position="1"/>
        <end position="22"/>
    </location>
</feature>
<feature type="chain" id="PRO_5038383447" description="DUF732 domain-containing protein" evidence="2">
    <location>
        <begin position="23"/>
        <end position="174"/>
    </location>
</feature>
<keyword evidence="2" id="KW-0732">Signal</keyword>